<evidence type="ECO:0000256" key="1">
    <source>
        <dbReference type="SAM" id="Phobius"/>
    </source>
</evidence>
<dbReference type="AlphaFoldDB" id="A0A1I4XER6"/>
<dbReference type="STRING" id="455193.SAMN05421805_103410"/>
<evidence type="ECO:0000313" key="2">
    <source>
        <dbReference type="EMBL" id="SFN24384.1"/>
    </source>
</evidence>
<name>A0A1I4XER6_9PSEU</name>
<feature type="transmembrane region" description="Helical" evidence="1">
    <location>
        <begin position="258"/>
        <end position="276"/>
    </location>
</feature>
<keyword evidence="1" id="KW-0812">Transmembrane</keyword>
<evidence type="ECO:0000313" key="3">
    <source>
        <dbReference type="Proteomes" id="UP000199398"/>
    </source>
</evidence>
<protein>
    <recommendedName>
        <fullName evidence="4">Oxidoreductase</fullName>
    </recommendedName>
</protein>
<proteinExistence type="predicted"/>
<accession>A0A1I4XER6</accession>
<sequence>MRFERARLTASGEPALRASRVQVEQGIFGYKSTVEGGLVLNHARVGGPVTLNDSHLSGPSWALKANDLACAAHLGMQDVVARGAVHLLGARIGGSLVLLNTTLQNPGDWSLLLIDAEAGLVTLRPAADSAGSVSLRDARFKSITDDPPNWPENCRIELTGLTYQRLTRRSTDLAPCPIATRLEWMKRCSTTAGRRAFSPAPYTQLATALRADGMDREAREVQRFKERHRHRTLGPLGLLWGALQDATFGFGYRPALALAWVTALLCAGTAHFALAGPLRAIKKDEAPTWDPFLFSLDLLVPLVDLGHEKAWDPTGWNKAVALALIVGGWVLVTAVVAGAARVLTRNAP</sequence>
<organism evidence="2 3">
    <name type="scientific">Saccharopolyspora antimicrobica</name>
    <dbReference type="NCBI Taxonomy" id="455193"/>
    <lineage>
        <taxon>Bacteria</taxon>
        <taxon>Bacillati</taxon>
        <taxon>Actinomycetota</taxon>
        <taxon>Actinomycetes</taxon>
        <taxon>Pseudonocardiales</taxon>
        <taxon>Pseudonocardiaceae</taxon>
        <taxon>Saccharopolyspora</taxon>
    </lineage>
</organism>
<dbReference type="Proteomes" id="UP000199398">
    <property type="component" value="Unassembled WGS sequence"/>
</dbReference>
<gene>
    <name evidence="2" type="ORF">SAMN05421805_103410</name>
</gene>
<reference evidence="2 3" key="1">
    <citation type="submission" date="2016-10" db="EMBL/GenBank/DDBJ databases">
        <authorList>
            <person name="de Groot N.N."/>
        </authorList>
    </citation>
    <scope>NUCLEOTIDE SEQUENCE [LARGE SCALE GENOMIC DNA]</scope>
    <source>
        <strain evidence="2 3">CPCC 201259</strain>
    </source>
</reference>
<evidence type="ECO:0008006" key="4">
    <source>
        <dbReference type="Google" id="ProtNLM"/>
    </source>
</evidence>
<dbReference type="EMBL" id="FOUP01000003">
    <property type="protein sequence ID" value="SFN24384.1"/>
    <property type="molecule type" value="Genomic_DNA"/>
</dbReference>
<keyword evidence="1" id="KW-1133">Transmembrane helix</keyword>
<feature type="transmembrane region" description="Helical" evidence="1">
    <location>
        <begin position="319"/>
        <end position="343"/>
    </location>
</feature>
<keyword evidence="1" id="KW-0472">Membrane</keyword>